<protein>
    <submittedName>
        <fullName evidence="1">Uncharacterized protein</fullName>
    </submittedName>
</protein>
<evidence type="ECO:0000313" key="1">
    <source>
        <dbReference type="EMBL" id="MES1918298.1"/>
    </source>
</evidence>
<organism evidence="1 2">
    <name type="scientific">Bonamia ostreae</name>
    <dbReference type="NCBI Taxonomy" id="126728"/>
    <lineage>
        <taxon>Eukaryota</taxon>
        <taxon>Sar</taxon>
        <taxon>Rhizaria</taxon>
        <taxon>Endomyxa</taxon>
        <taxon>Ascetosporea</taxon>
        <taxon>Haplosporida</taxon>
        <taxon>Bonamia</taxon>
    </lineage>
</organism>
<reference evidence="1 2" key="1">
    <citation type="journal article" date="2024" name="BMC Biol.">
        <title>Comparative genomics of Ascetosporea gives new insight into the evolutionary basis for animal parasitism in Rhizaria.</title>
        <authorList>
            <person name="Hiltunen Thoren M."/>
            <person name="Onut-Brannstrom I."/>
            <person name="Alfjorden A."/>
            <person name="Peckova H."/>
            <person name="Swords F."/>
            <person name="Hooper C."/>
            <person name="Holzer A.S."/>
            <person name="Bass D."/>
            <person name="Burki F."/>
        </authorList>
    </citation>
    <scope>NUCLEOTIDE SEQUENCE [LARGE SCALE GENOMIC DNA]</scope>
    <source>
        <strain evidence="1">20-A016</strain>
    </source>
</reference>
<evidence type="ECO:0000313" key="2">
    <source>
        <dbReference type="Proteomes" id="UP001439008"/>
    </source>
</evidence>
<name>A0ABV2AF48_9EUKA</name>
<dbReference type="Proteomes" id="UP001439008">
    <property type="component" value="Unassembled WGS sequence"/>
</dbReference>
<gene>
    <name evidence="1" type="ORF">MHBO_000285</name>
</gene>
<accession>A0ABV2AF48</accession>
<keyword evidence="2" id="KW-1185">Reference proteome</keyword>
<dbReference type="EMBL" id="JBDODL010000038">
    <property type="protein sequence ID" value="MES1918298.1"/>
    <property type="molecule type" value="Genomic_DNA"/>
</dbReference>
<proteinExistence type="predicted"/>
<comment type="caution">
    <text evidence="1">The sequence shown here is derived from an EMBL/GenBank/DDBJ whole genome shotgun (WGS) entry which is preliminary data.</text>
</comment>
<sequence length="122" mass="14236">MGRTHFFKRSLYPFSKTRIGRRTLKNAAKDDVLTIGEKLKSLSKYFRRTINVFTKSRDSDENDGKGDEFVQIAVFGSYSLNNRINLLLEKDSFCLLVNNEDMIDFNLSDEKLMLQAKLDYCY</sequence>